<dbReference type="OrthoDB" id="364779at2759"/>
<evidence type="ECO:0000259" key="3">
    <source>
        <dbReference type="Pfam" id="PF04884"/>
    </source>
</evidence>
<evidence type="ECO:0000259" key="4">
    <source>
        <dbReference type="Pfam" id="PF24160"/>
    </source>
</evidence>
<keyword evidence="5" id="KW-1185">Reference proteome</keyword>
<protein>
    <submittedName>
        <fullName evidence="6">Protein root UVB sensitive 4 isoform X1</fullName>
    </submittedName>
</protein>
<gene>
    <name evidence="6" type="primary">LOC115740162</name>
</gene>
<dbReference type="PANTHER" id="PTHR12770:SF29">
    <property type="entry name" value="PROTEIN ROOT UVB SENSITIVE 4"/>
    <property type="match status" value="1"/>
</dbReference>
<organism evidence="5 6">
    <name type="scientific">Rhodamnia argentea</name>
    <dbReference type="NCBI Taxonomy" id="178133"/>
    <lineage>
        <taxon>Eukaryota</taxon>
        <taxon>Viridiplantae</taxon>
        <taxon>Streptophyta</taxon>
        <taxon>Embryophyta</taxon>
        <taxon>Tracheophyta</taxon>
        <taxon>Spermatophyta</taxon>
        <taxon>Magnoliopsida</taxon>
        <taxon>eudicotyledons</taxon>
        <taxon>Gunneridae</taxon>
        <taxon>Pentapetalae</taxon>
        <taxon>rosids</taxon>
        <taxon>malvids</taxon>
        <taxon>Myrtales</taxon>
        <taxon>Myrtaceae</taxon>
        <taxon>Myrtoideae</taxon>
        <taxon>Myrteae</taxon>
        <taxon>Australasian group</taxon>
        <taxon>Rhodamnia</taxon>
    </lineage>
</organism>
<keyword evidence="2" id="KW-0472">Membrane</keyword>
<dbReference type="Pfam" id="PF04884">
    <property type="entry name" value="UVB_sens_prot"/>
    <property type="match status" value="1"/>
</dbReference>
<dbReference type="PANTHER" id="PTHR12770">
    <property type="entry name" value="RUS1 FAMILY PROTEIN C16ORF58"/>
    <property type="match status" value="1"/>
</dbReference>
<dbReference type="KEGG" id="rarg:115740162"/>
<feature type="transmembrane region" description="Helical" evidence="2">
    <location>
        <begin position="300"/>
        <end position="321"/>
    </location>
</feature>
<dbReference type="Pfam" id="PF24160">
    <property type="entry name" value="UVB_sens_C"/>
    <property type="match status" value="1"/>
</dbReference>
<reference evidence="5" key="1">
    <citation type="submission" date="2025-05" db="UniProtKB">
        <authorList>
            <consortium name="RefSeq"/>
        </authorList>
    </citation>
    <scope>NUCLEOTIDE SEQUENCE [LARGE SCALE GENOMIC DNA]</scope>
</reference>
<dbReference type="InterPro" id="IPR055412">
    <property type="entry name" value="UVB_sens_C"/>
</dbReference>
<dbReference type="Proteomes" id="UP000827889">
    <property type="component" value="Chromosome 1"/>
</dbReference>
<dbReference type="InterPro" id="IPR054549">
    <property type="entry name" value="UVB_sens_RUS_dom"/>
</dbReference>
<comment type="similarity">
    <text evidence="1">Belongs to the RUS1 family.</text>
</comment>
<evidence type="ECO:0000256" key="2">
    <source>
        <dbReference type="SAM" id="Phobius"/>
    </source>
</evidence>
<evidence type="ECO:0000313" key="6">
    <source>
        <dbReference type="RefSeq" id="XP_030529455.1"/>
    </source>
</evidence>
<sequence length="519" mass="57680">MQSTLRTTPNPRHFRLPRQLNEPLTPISKKPRIVINSLRTPLHSDPEEDKLRGEGFGPTSLPAAAKLPVVIRKSGKVSRYVWDGDCLRLVSVDGGAASFGLDFDGGVRELGRACGVFVRNFFIPKQVSASYMDYVKWKLLHRVFSSALQVLATQAMFRAIGIGYSRSLPSAAALNWVLKDGLGRLSRCIYTASLASAFDTNLKRVRFSTSVIFSLSIGVELLTPVFPQYFLLLASIANIAKQISLACYLVTGSAVHRSFAVADNLGEVSAKAQIQAVCFDNLGLMLAALLNMSLKNNQRLLAALPFAVYPIFAALDLLGIYQGLKYVHLQTLTKDRLEIILNTWIEFGYVPLPAEVSKEEGIDIFSHKNKDSWPIRIGSLSTKVQIPRLPLMAMKSVKSKDYYFICLETFGGLARNAERNILLCLREGAGTSDVIMGLLQACYIRKALIQNENRWEQILGAYYVSDLGFEEWFKLADDSRQCAERSFHTVSDQIAAMGWAAKNILLSTQEQARYSFIAD</sequence>
<evidence type="ECO:0000256" key="1">
    <source>
        <dbReference type="ARBA" id="ARBA00007558"/>
    </source>
</evidence>
<feature type="transmembrane region" description="Helical" evidence="2">
    <location>
        <begin position="205"/>
        <end position="223"/>
    </location>
</feature>
<keyword evidence="2" id="KW-1133">Transmembrane helix</keyword>
<name>A0A8B8P3N6_9MYRT</name>
<dbReference type="AlphaFoldDB" id="A0A8B8P3N6"/>
<dbReference type="InterPro" id="IPR006968">
    <property type="entry name" value="RUS_fam"/>
</dbReference>
<feature type="domain" description="Protein root UVB sensitive/RUS" evidence="3">
    <location>
        <begin position="118"/>
        <end position="346"/>
    </location>
</feature>
<accession>A0A8B8P3N6</accession>
<reference evidence="6" key="2">
    <citation type="submission" date="2025-08" db="UniProtKB">
        <authorList>
            <consortium name="RefSeq"/>
        </authorList>
    </citation>
    <scope>IDENTIFICATION</scope>
    <source>
        <tissue evidence="6">Leaf</tissue>
    </source>
</reference>
<dbReference type="RefSeq" id="XP_030529455.1">
    <property type="nucleotide sequence ID" value="XM_030673595.2"/>
</dbReference>
<feature type="domain" description="Root UVB sensitive protein C-terminal" evidence="4">
    <location>
        <begin position="415"/>
        <end position="510"/>
    </location>
</feature>
<proteinExistence type="inferred from homology"/>
<evidence type="ECO:0000313" key="5">
    <source>
        <dbReference type="Proteomes" id="UP000827889"/>
    </source>
</evidence>
<keyword evidence="2" id="KW-0812">Transmembrane</keyword>
<dbReference type="GeneID" id="115740162"/>